<sequence length="312" mass="35330">MQENNEQKIVFPDNTSGIISDILRKHGIKDTDQEIEDKLFGENNEPLKEEAILNSAIEVINGKTQKENLATLLQKELKVPLPTAEDIAKVIEEKIINLSKRVSAEEWAKGRLKDTIYKEESDESLNAKIIFELPETTIIEKIINEILKDNNLEESSDEASRKSTQGGESRAIILKDTISVVLQKKIPDEKLVEFLVKHLEISEEVAMKIIRAIHEKIITFAKITNANEENSVYDKEKYKEALLNKIRGNKSTAGANKEASAMPYKKNPSITDVEDNAEAMQKENKLIIPNSEKLAPQQKQEKQPDPYKEAIE</sequence>
<proteinExistence type="predicted"/>
<dbReference type="Proteomes" id="UP000178774">
    <property type="component" value="Unassembled WGS sequence"/>
</dbReference>
<dbReference type="AlphaFoldDB" id="A0A1G2HVL3"/>
<gene>
    <name evidence="2" type="ORF">A2822_02030</name>
</gene>
<name>A0A1G2HVL3_9BACT</name>
<evidence type="ECO:0000313" key="2">
    <source>
        <dbReference type="EMBL" id="OGZ66493.1"/>
    </source>
</evidence>
<feature type="compositionally biased region" description="Basic and acidic residues" evidence="1">
    <location>
        <begin position="299"/>
        <end position="312"/>
    </location>
</feature>
<accession>A0A1G2HVL3</accession>
<evidence type="ECO:0000313" key="3">
    <source>
        <dbReference type="Proteomes" id="UP000178774"/>
    </source>
</evidence>
<comment type="caution">
    <text evidence="2">The sequence shown here is derived from an EMBL/GenBank/DDBJ whole genome shotgun (WGS) entry which is preliminary data.</text>
</comment>
<reference evidence="2 3" key="1">
    <citation type="journal article" date="2016" name="Nat. Commun.">
        <title>Thousands of microbial genomes shed light on interconnected biogeochemical processes in an aquifer system.</title>
        <authorList>
            <person name="Anantharaman K."/>
            <person name="Brown C.T."/>
            <person name="Hug L.A."/>
            <person name="Sharon I."/>
            <person name="Castelle C.J."/>
            <person name="Probst A.J."/>
            <person name="Thomas B.C."/>
            <person name="Singh A."/>
            <person name="Wilkins M.J."/>
            <person name="Karaoz U."/>
            <person name="Brodie E.L."/>
            <person name="Williams K.H."/>
            <person name="Hubbard S.S."/>
            <person name="Banfield J.F."/>
        </authorList>
    </citation>
    <scope>NUCLEOTIDE SEQUENCE [LARGE SCALE GENOMIC DNA]</scope>
</reference>
<feature type="region of interest" description="Disordered" evidence="1">
    <location>
        <begin position="281"/>
        <end position="312"/>
    </location>
</feature>
<feature type="region of interest" description="Disordered" evidence="1">
    <location>
        <begin position="252"/>
        <end position="271"/>
    </location>
</feature>
<protein>
    <submittedName>
        <fullName evidence="2">Uncharacterized protein</fullName>
    </submittedName>
</protein>
<evidence type="ECO:0000256" key="1">
    <source>
        <dbReference type="SAM" id="MobiDB-lite"/>
    </source>
</evidence>
<dbReference type="EMBL" id="MHOP01000005">
    <property type="protein sequence ID" value="OGZ66493.1"/>
    <property type="molecule type" value="Genomic_DNA"/>
</dbReference>
<organism evidence="2 3">
    <name type="scientific">Candidatus Staskawiczbacteria bacterium RIFCSPHIGHO2_01_FULL_41_41</name>
    <dbReference type="NCBI Taxonomy" id="1802203"/>
    <lineage>
        <taxon>Bacteria</taxon>
        <taxon>Candidatus Staskawicziibacteriota</taxon>
    </lineage>
</organism>